<evidence type="ECO:0000256" key="7">
    <source>
        <dbReference type="SAM" id="Coils"/>
    </source>
</evidence>
<evidence type="ECO:0000259" key="8">
    <source>
        <dbReference type="Pfam" id="PF02601"/>
    </source>
</evidence>
<dbReference type="GO" id="GO:0009318">
    <property type="term" value="C:exodeoxyribonuclease VII complex"/>
    <property type="evidence" value="ECO:0007669"/>
    <property type="project" value="UniProtKB-UniRule"/>
</dbReference>
<dbReference type="EC" id="3.1.11.6" evidence="5"/>
<dbReference type="CDD" id="cd04489">
    <property type="entry name" value="ExoVII_LU_OBF"/>
    <property type="match status" value="1"/>
</dbReference>
<dbReference type="HAMAP" id="MF_00378">
    <property type="entry name" value="Exonuc_7_L"/>
    <property type="match status" value="1"/>
</dbReference>
<dbReference type="Gene3D" id="2.40.50.1010">
    <property type="match status" value="1"/>
</dbReference>
<evidence type="ECO:0000256" key="5">
    <source>
        <dbReference type="HAMAP-Rule" id="MF_00378"/>
    </source>
</evidence>
<keyword evidence="1 5" id="KW-0963">Cytoplasm</keyword>
<comment type="subunit">
    <text evidence="5">Heterooligomer composed of large and small subunits.</text>
</comment>
<comment type="function">
    <text evidence="5">Bidirectionally degrades single-stranded DNA into large acid-insoluble oligonucleotides, which are then degraded further into small acid-soluble oligonucleotides.</text>
</comment>
<dbReference type="GO" id="GO:0008855">
    <property type="term" value="F:exodeoxyribonuclease VII activity"/>
    <property type="evidence" value="ECO:0007669"/>
    <property type="project" value="UniProtKB-UniRule"/>
</dbReference>
<reference evidence="10" key="2">
    <citation type="journal article" date="2021" name="PeerJ">
        <title>Extensive microbial diversity within the chicken gut microbiome revealed by metagenomics and culture.</title>
        <authorList>
            <person name="Gilroy R."/>
            <person name="Ravi A."/>
            <person name="Getino M."/>
            <person name="Pursley I."/>
            <person name="Horton D.L."/>
            <person name="Alikhan N.F."/>
            <person name="Baker D."/>
            <person name="Gharbi K."/>
            <person name="Hall N."/>
            <person name="Watson M."/>
            <person name="Adriaenssens E.M."/>
            <person name="Foster-Nyarko E."/>
            <person name="Jarju S."/>
            <person name="Secka A."/>
            <person name="Antonio M."/>
            <person name="Oren A."/>
            <person name="Chaudhuri R.R."/>
            <person name="La Ragione R."/>
            <person name="Hildebrand F."/>
            <person name="Pallen M.J."/>
        </authorList>
    </citation>
    <scope>NUCLEOTIDE SEQUENCE</scope>
    <source>
        <strain evidence="10">ChiBcec6-7307</strain>
    </source>
</reference>
<evidence type="ECO:0000256" key="4">
    <source>
        <dbReference type="ARBA" id="ARBA00022839"/>
    </source>
</evidence>
<evidence type="ECO:0000256" key="3">
    <source>
        <dbReference type="ARBA" id="ARBA00022801"/>
    </source>
</evidence>
<dbReference type="EMBL" id="DVOS01000025">
    <property type="protein sequence ID" value="HIV22741.1"/>
    <property type="molecule type" value="Genomic_DNA"/>
</dbReference>
<gene>
    <name evidence="5 10" type="primary">xseA</name>
    <name evidence="10" type="ORF">IAC80_02250</name>
</gene>
<keyword evidence="2 5" id="KW-0540">Nuclease</keyword>
<feature type="domain" description="Exonuclease VII large subunit C-terminal" evidence="8">
    <location>
        <begin position="123"/>
        <end position="338"/>
    </location>
</feature>
<comment type="catalytic activity">
    <reaction evidence="5 6">
        <text>Exonucleolytic cleavage in either 5'- to 3'- or 3'- to 5'-direction to yield nucleoside 5'-phosphates.</text>
        <dbReference type="EC" id="3.1.11.6"/>
    </reaction>
</comment>
<evidence type="ECO:0000313" key="11">
    <source>
        <dbReference type="Proteomes" id="UP000886889"/>
    </source>
</evidence>
<dbReference type="AlphaFoldDB" id="A0A9D1NXQ2"/>
<dbReference type="PANTHER" id="PTHR30008">
    <property type="entry name" value="EXODEOXYRIBONUCLEASE 7 LARGE SUBUNIT"/>
    <property type="match status" value="1"/>
</dbReference>
<comment type="caution">
    <text evidence="10">The sequence shown here is derived from an EMBL/GenBank/DDBJ whole genome shotgun (WGS) entry which is preliminary data.</text>
</comment>
<dbReference type="InterPro" id="IPR003753">
    <property type="entry name" value="Exonuc_VII_L"/>
</dbReference>
<organism evidence="10 11">
    <name type="scientific">Candidatus Merdiplasma excrementigallinarum</name>
    <dbReference type="NCBI Taxonomy" id="2840864"/>
    <lineage>
        <taxon>Bacteria</taxon>
        <taxon>Bacillati</taxon>
        <taxon>Bacillota</taxon>
        <taxon>Clostridia</taxon>
        <taxon>Lachnospirales</taxon>
        <taxon>Lachnospiraceae</taxon>
        <taxon>Lachnospiraceae incertae sedis</taxon>
        <taxon>Candidatus Merdiplasma</taxon>
    </lineage>
</organism>
<dbReference type="GO" id="GO:0005737">
    <property type="term" value="C:cytoplasm"/>
    <property type="evidence" value="ECO:0007669"/>
    <property type="project" value="UniProtKB-SubCell"/>
</dbReference>
<dbReference type="Proteomes" id="UP000886889">
    <property type="component" value="Unassembled WGS sequence"/>
</dbReference>
<keyword evidence="7" id="KW-0175">Coiled coil</keyword>
<proteinExistence type="inferred from homology"/>
<name>A0A9D1NXQ2_9FIRM</name>
<dbReference type="InterPro" id="IPR020579">
    <property type="entry name" value="Exonuc_VII_lsu_C"/>
</dbReference>
<evidence type="ECO:0000256" key="6">
    <source>
        <dbReference type="RuleBase" id="RU004355"/>
    </source>
</evidence>
<evidence type="ECO:0000259" key="9">
    <source>
        <dbReference type="Pfam" id="PF13742"/>
    </source>
</evidence>
<accession>A0A9D1NXQ2</accession>
<protein>
    <recommendedName>
        <fullName evidence="5">Exodeoxyribonuclease 7 large subunit</fullName>
        <ecNumber evidence="5">3.1.11.6</ecNumber>
    </recommendedName>
    <alternativeName>
        <fullName evidence="5">Exodeoxyribonuclease VII large subunit</fullName>
        <shortName evidence="5">Exonuclease VII large subunit</shortName>
    </alternativeName>
</protein>
<dbReference type="GO" id="GO:0003676">
    <property type="term" value="F:nucleic acid binding"/>
    <property type="evidence" value="ECO:0007669"/>
    <property type="project" value="InterPro"/>
</dbReference>
<comment type="similarity">
    <text evidence="5 6">Belongs to the XseA family.</text>
</comment>
<evidence type="ECO:0000313" key="10">
    <source>
        <dbReference type="EMBL" id="HIV22741.1"/>
    </source>
</evidence>
<dbReference type="Pfam" id="PF13742">
    <property type="entry name" value="tRNA_anti_2"/>
    <property type="match status" value="1"/>
</dbReference>
<keyword evidence="4 5" id="KW-0269">Exonuclease</keyword>
<keyword evidence="3 5" id="KW-0378">Hydrolase</keyword>
<dbReference type="Pfam" id="PF02601">
    <property type="entry name" value="Exonuc_VII_L"/>
    <property type="match status" value="1"/>
</dbReference>
<reference evidence="10" key="1">
    <citation type="submission" date="2020-10" db="EMBL/GenBank/DDBJ databases">
        <authorList>
            <person name="Gilroy R."/>
        </authorList>
    </citation>
    <scope>NUCLEOTIDE SEQUENCE</scope>
    <source>
        <strain evidence="10">ChiBcec6-7307</strain>
    </source>
</reference>
<evidence type="ECO:0000256" key="2">
    <source>
        <dbReference type="ARBA" id="ARBA00022722"/>
    </source>
</evidence>
<dbReference type="PANTHER" id="PTHR30008:SF0">
    <property type="entry name" value="EXODEOXYRIBONUCLEASE 7 LARGE SUBUNIT"/>
    <property type="match status" value="1"/>
</dbReference>
<feature type="domain" description="OB-fold nucleic acid binding" evidence="9">
    <location>
        <begin position="5"/>
        <end position="100"/>
    </location>
</feature>
<dbReference type="InterPro" id="IPR025824">
    <property type="entry name" value="OB-fold_nuc-bd_dom"/>
</dbReference>
<sequence length="412" mass="45918">MGSVYTVGQINSYIKMMFSQDFLLNRVSVKGEISNCKYHGSGHIYFSLKDETGAISCVMFAGSRKNLSFRLENGQRVVAAGSVGVYERDGTYQLYVSQVQRDGLGALYERFEALKRELEEMGMFAPEYKQSIPRYVNTLGVVTAPEGAAVRDIINVAKRRHPGIRIILYPARVQGEGAAGSVARGIRVLDRLGPDVIIVGRGGGSIEDLWAFNEEEVARAIFECRTPVISAVGHETDTTIADFAADMRAPTPSAGAELAVPDMEQTVRMLAEYKRQIRRLAGQKTEQARERLKQYEARLKLGSPQSRLREMRLTLDKEEDALRRLIQARLQEEKNRLLFFIERFKGLSPLEKMSQGYAFVTDEKGGKISRVSQVRQGDGITLFMSDGQIKAQVREVLPGGSRMEKSGTQSDS</sequence>
<evidence type="ECO:0000256" key="1">
    <source>
        <dbReference type="ARBA" id="ARBA00022490"/>
    </source>
</evidence>
<comment type="subcellular location">
    <subcellularLocation>
        <location evidence="5 6">Cytoplasm</location>
    </subcellularLocation>
</comment>
<feature type="coiled-coil region" evidence="7">
    <location>
        <begin position="263"/>
        <end position="335"/>
    </location>
</feature>
<dbReference type="NCBIfam" id="TIGR00237">
    <property type="entry name" value="xseA"/>
    <property type="match status" value="1"/>
</dbReference>
<dbReference type="GO" id="GO:0006308">
    <property type="term" value="P:DNA catabolic process"/>
    <property type="evidence" value="ECO:0007669"/>
    <property type="project" value="UniProtKB-UniRule"/>
</dbReference>